<reference evidence="1 2" key="1">
    <citation type="submission" date="2013-04" db="EMBL/GenBank/DDBJ databases">
        <title>The Genome Sequence of Treponema vincentii F0403.</title>
        <authorList>
            <consortium name="The Broad Institute Genomics Platform"/>
            <person name="Earl A."/>
            <person name="Ward D."/>
            <person name="Feldgarden M."/>
            <person name="Gevers D."/>
            <person name="Leonetti C."/>
            <person name="Izard J."/>
            <person name="Walker B."/>
            <person name="Young S."/>
            <person name="Zeng Q."/>
            <person name="Gargeya S."/>
            <person name="Fitzgerald M."/>
            <person name="Haas B."/>
            <person name="Abouelleil A."/>
            <person name="Allen A.W."/>
            <person name="Alvarado L."/>
            <person name="Arachchi H.M."/>
            <person name="Berlin A.M."/>
            <person name="Chapman S.B."/>
            <person name="Gainer-Dewar J."/>
            <person name="Goldberg J."/>
            <person name="Griggs A."/>
            <person name="Gujja S."/>
            <person name="Hansen M."/>
            <person name="Howarth C."/>
            <person name="Imamovic A."/>
            <person name="Ireland A."/>
            <person name="Larimer J."/>
            <person name="McCowan C."/>
            <person name="Murphy C."/>
            <person name="Pearson M."/>
            <person name="Poon T.W."/>
            <person name="Priest M."/>
            <person name="Roberts A."/>
            <person name="Saif S."/>
            <person name="Shea T."/>
            <person name="Sisk P."/>
            <person name="Sykes S."/>
            <person name="Wortman J."/>
            <person name="Nusbaum C."/>
            <person name="Birren B."/>
        </authorList>
    </citation>
    <scope>NUCLEOTIDE SEQUENCE [LARGE SCALE GENOMIC DNA]</scope>
    <source>
        <strain evidence="1 2">F0403</strain>
    </source>
</reference>
<keyword evidence="2" id="KW-1185">Reference proteome</keyword>
<evidence type="ECO:0000313" key="1">
    <source>
        <dbReference type="EMBL" id="EPF46417.1"/>
    </source>
</evidence>
<evidence type="ECO:0000313" key="2">
    <source>
        <dbReference type="Proteomes" id="UP000014605"/>
    </source>
</evidence>
<name>S3LQ15_9SPIR</name>
<comment type="caution">
    <text evidence="1">The sequence shown here is derived from an EMBL/GenBank/DDBJ whole genome shotgun (WGS) entry which is preliminary data.</text>
</comment>
<dbReference type="PATRIC" id="fig|1125702.3.peg.1997"/>
<protein>
    <submittedName>
        <fullName evidence="1">Uncharacterized protein</fullName>
    </submittedName>
</protein>
<dbReference type="GeneID" id="301462061"/>
<dbReference type="AlphaFoldDB" id="S3LQ15"/>
<dbReference type="Proteomes" id="UP000014605">
    <property type="component" value="Unassembled WGS sequence"/>
</dbReference>
<organism evidence="1 2">
    <name type="scientific">Treponema vincentii F0403</name>
    <dbReference type="NCBI Taxonomy" id="1125702"/>
    <lineage>
        <taxon>Bacteria</taxon>
        <taxon>Pseudomonadati</taxon>
        <taxon>Spirochaetota</taxon>
        <taxon>Spirochaetia</taxon>
        <taxon>Spirochaetales</taxon>
        <taxon>Treponemataceae</taxon>
        <taxon>Treponema</taxon>
    </lineage>
</organism>
<dbReference type="EMBL" id="ATFC01000009">
    <property type="protein sequence ID" value="EPF46417.1"/>
    <property type="molecule type" value="Genomic_DNA"/>
</dbReference>
<gene>
    <name evidence="1" type="ORF">HMPREF1222_01939</name>
</gene>
<accession>S3LQ15</accession>
<sequence length="78" mass="9036">MILELTKEELVILSRVIVRLDAQDTTKGLEQIKAVFDAYYAAADNGSITKEYSQKEYDGLYKKIEDAMRFEKSREELL</sequence>
<dbReference type="HOGENOM" id="CLU_2621014_0_0_12"/>
<proteinExistence type="predicted"/>
<dbReference type="RefSeq" id="WP_016519225.1">
    <property type="nucleotide sequence ID" value="NZ_KE332512.1"/>
</dbReference>